<dbReference type="EMBL" id="BGPR01000288">
    <property type="protein sequence ID" value="GBM10581.1"/>
    <property type="molecule type" value="Genomic_DNA"/>
</dbReference>
<proteinExistence type="predicted"/>
<accession>A0A4Y2D1M3</accession>
<name>A0A4Y2D1M3_ARAVE</name>
<comment type="caution">
    <text evidence="1">The sequence shown here is derived from an EMBL/GenBank/DDBJ whole genome shotgun (WGS) entry which is preliminary data.</text>
</comment>
<organism evidence="1 2">
    <name type="scientific">Araneus ventricosus</name>
    <name type="common">Orbweaver spider</name>
    <name type="synonym">Epeira ventricosa</name>
    <dbReference type="NCBI Taxonomy" id="182803"/>
    <lineage>
        <taxon>Eukaryota</taxon>
        <taxon>Metazoa</taxon>
        <taxon>Ecdysozoa</taxon>
        <taxon>Arthropoda</taxon>
        <taxon>Chelicerata</taxon>
        <taxon>Arachnida</taxon>
        <taxon>Araneae</taxon>
        <taxon>Araneomorphae</taxon>
        <taxon>Entelegynae</taxon>
        <taxon>Araneoidea</taxon>
        <taxon>Araneidae</taxon>
        <taxon>Araneus</taxon>
    </lineage>
</organism>
<protein>
    <submittedName>
        <fullName evidence="1">Uncharacterized protein</fullName>
    </submittedName>
</protein>
<keyword evidence="2" id="KW-1185">Reference proteome</keyword>
<evidence type="ECO:0000313" key="1">
    <source>
        <dbReference type="EMBL" id="GBM10581.1"/>
    </source>
</evidence>
<dbReference type="AlphaFoldDB" id="A0A4Y2D1M3"/>
<gene>
    <name evidence="1" type="ORF">AVEN_21909_1</name>
</gene>
<dbReference type="Proteomes" id="UP000499080">
    <property type="component" value="Unassembled WGS sequence"/>
</dbReference>
<sequence>MKNESSNSVKEQFLICARSLKPKQQESDKDKIVSLHKVARLLLALCLSFGFPVRRGSLTKFVERQLQWPNLSLCAALKRASLTFDFLQDSRFKSDLFSLLIALSTLTPDEEVHVAGTRKLGYF</sequence>
<reference evidence="1 2" key="1">
    <citation type="journal article" date="2019" name="Sci. Rep.">
        <title>Orb-weaving spider Araneus ventricosus genome elucidates the spidroin gene catalogue.</title>
        <authorList>
            <person name="Kono N."/>
            <person name="Nakamura H."/>
            <person name="Ohtoshi R."/>
            <person name="Moran D.A.P."/>
            <person name="Shinohara A."/>
            <person name="Yoshida Y."/>
            <person name="Fujiwara M."/>
            <person name="Mori M."/>
            <person name="Tomita M."/>
            <person name="Arakawa K."/>
        </authorList>
    </citation>
    <scope>NUCLEOTIDE SEQUENCE [LARGE SCALE GENOMIC DNA]</scope>
</reference>
<evidence type="ECO:0000313" key="2">
    <source>
        <dbReference type="Proteomes" id="UP000499080"/>
    </source>
</evidence>